<dbReference type="PANTHER" id="PTHR11889:SF31">
    <property type="entry name" value="PROTEIN HEDGEHOG"/>
    <property type="match status" value="1"/>
</dbReference>
<reference evidence="3" key="1">
    <citation type="submission" date="2022-01" db="EMBL/GenBank/DDBJ databases">
        <authorList>
            <person name="Braso-Vives M."/>
        </authorList>
    </citation>
    <scope>NUCLEOTIDE SEQUENCE</scope>
</reference>
<dbReference type="GO" id="GO:0010468">
    <property type="term" value="P:regulation of gene expression"/>
    <property type="evidence" value="ECO:0007669"/>
    <property type="project" value="TreeGrafter"/>
</dbReference>
<dbReference type="GO" id="GO:0007267">
    <property type="term" value="P:cell-cell signaling"/>
    <property type="evidence" value="ECO:0007669"/>
    <property type="project" value="InterPro"/>
</dbReference>
<keyword evidence="4" id="KW-1185">Reference proteome</keyword>
<dbReference type="PANTHER" id="PTHR11889">
    <property type="entry name" value="HEDGEHOG"/>
    <property type="match status" value="1"/>
</dbReference>
<dbReference type="InterPro" id="IPR050387">
    <property type="entry name" value="Hedgehog_Signaling"/>
</dbReference>
<dbReference type="Gene3D" id="3.30.1380.10">
    <property type="match status" value="1"/>
</dbReference>
<feature type="signal peptide" evidence="1">
    <location>
        <begin position="1"/>
        <end position="17"/>
    </location>
</feature>
<evidence type="ECO:0000313" key="4">
    <source>
        <dbReference type="Proteomes" id="UP000838412"/>
    </source>
</evidence>
<dbReference type="GO" id="GO:0005509">
    <property type="term" value="F:calcium ion binding"/>
    <property type="evidence" value="ECO:0007669"/>
    <property type="project" value="TreeGrafter"/>
</dbReference>
<dbReference type="Pfam" id="PF01085">
    <property type="entry name" value="HH_signal"/>
    <property type="match status" value="1"/>
</dbReference>
<dbReference type="GO" id="GO:0001708">
    <property type="term" value="P:cell fate specification"/>
    <property type="evidence" value="ECO:0007669"/>
    <property type="project" value="TreeGrafter"/>
</dbReference>
<dbReference type="GO" id="GO:0007224">
    <property type="term" value="P:smoothened signaling pathway"/>
    <property type="evidence" value="ECO:0007669"/>
    <property type="project" value="TreeGrafter"/>
</dbReference>
<dbReference type="EMBL" id="OV696697">
    <property type="protein sequence ID" value="CAH1242189.1"/>
    <property type="molecule type" value="Genomic_DNA"/>
</dbReference>
<dbReference type="GO" id="GO:0005113">
    <property type="term" value="F:patched binding"/>
    <property type="evidence" value="ECO:0007669"/>
    <property type="project" value="TreeGrafter"/>
</dbReference>
<dbReference type="GO" id="GO:0005615">
    <property type="term" value="C:extracellular space"/>
    <property type="evidence" value="ECO:0007669"/>
    <property type="project" value="TreeGrafter"/>
</dbReference>
<evidence type="ECO:0000256" key="1">
    <source>
        <dbReference type="SAM" id="SignalP"/>
    </source>
</evidence>
<protein>
    <submittedName>
        <fullName evidence="3">IHH protein</fullName>
    </submittedName>
</protein>
<sequence length="944" mass="105434">MLRLVLLWTFLLELSYGEVVTFPSGESYAPVNPENLGDEANDYDDPLGTGSLLFDSTGIDNDRLSLNIRVSSWKSPSMRYFRAHPDVIKCLQMTYTCLSSQRIRLSIADGYRTGADYQTNQLKTGSAAVLRLREGSVGAVENVAKATIQQCVQESGRDFAVTLYRDKVELALKADDGNHGLRFTADDNATMDGPAFSAQAWDWIDAVYDPVSVPTCTDTPSLNPGESFPSDTTAAEDVVGAIDNIVTRDSADFITRLVQYPARHIEFADEERASAWCGAENTSCPDCTSHPEGLTAEARCADRVMSKRLLTALKKVEKLVRNQWNGVRLKVLEAWDEAHAASPSGDQPAGSLHYEGRAARLQLSDGQDDKLLLLSTFCICAGLDYVHSNDDHLYVAVKKQAGDSPAFVQYPSAALLIVEPPLDDQRFYAVNKAYSGLAVPLVDSGGQEQSKLCDDATIEDFKDPNKRYFRLSPVLVDCYQRISTRENKWNSEANPSKTFRKVVVRKGYQNTLAQNNEYDVMDLRYSTHNLGIAMELTYDPAGDDIDPDVHTPARLARWAAIKCGPLFINAGYEIGIGLYGSSVYIALRDKTDRALWVAHPGYLPPNTAECDWHLDMETRIANSVEGRIIEPDSLSHACLTADPPQKQSLDFDRAVNSRQRSKRSTVDEVCVPASDTTHCSRTAVHREAEVAHIMEMVTQKHLHPGLKNQLHAALEGCLGVCGTCVQGELWDSKVEHCDNFLHWVNFELDNDEPNVTNLFYKENSELKMYACGGDRHCLVEAPLFSLMIQAVEERFRPDPAQSVEQLLYPVGSNPVPVLKLLSQLYAIHASGKVTVWVKDKAEMQTLKTPVKVVLLYNKEVSDVIIHVEEQASLDDVSGLVESWVRQWTTSSCPDVTRNYVTPFTIDGMPTERRKRSPEHELRESLLERDRTWEKRWLDSRNSMM</sequence>
<evidence type="ECO:0000313" key="3">
    <source>
        <dbReference type="EMBL" id="CAH1242189.1"/>
    </source>
</evidence>
<feature type="chain" id="PRO_5035435308" evidence="1">
    <location>
        <begin position="18"/>
        <end position="944"/>
    </location>
</feature>
<dbReference type="Proteomes" id="UP000838412">
    <property type="component" value="Chromosome 12"/>
</dbReference>
<feature type="domain" description="Hedgehog N-terminal signalling" evidence="2">
    <location>
        <begin position="297"/>
        <end position="393"/>
    </location>
</feature>
<dbReference type="SUPFAM" id="SSF55166">
    <property type="entry name" value="Hedgehog/DD-peptidase"/>
    <property type="match status" value="1"/>
</dbReference>
<dbReference type="InterPro" id="IPR000320">
    <property type="entry name" value="Hedgehog_signalling_dom"/>
</dbReference>
<dbReference type="InterPro" id="IPR009045">
    <property type="entry name" value="Zn_M74/Hedgehog-like"/>
</dbReference>
<proteinExistence type="predicted"/>
<name>A0A8K0E6Y3_BRALA</name>
<keyword evidence="1" id="KW-0732">Signal</keyword>
<accession>A0A8K0E6Y3</accession>
<dbReference type="OrthoDB" id="10021066at2759"/>
<gene>
    <name evidence="3" type="primary">IHH</name>
    <name evidence="3" type="ORF">BLAG_LOCUS5510</name>
</gene>
<dbReference type="AlphaFoldDB" id="A0A8K0E6Y3"/>
<organism evidence="3 4">
    <name type="scientific">Branchiostoma lanceolatum</name>
    <name type="common">Common lancelet</name>
    <name type="synonym">Amphioxus lanceolatum</name>
    <dbReference type="NCBI Taxonomy" id="7740"/>
    <lineage>
        <taxon>Eukaryota</taxon>
        <taxon>Metazoa</taxon>
        <taxon>Chordata</taxon>
        <taxon>Cephalochordata</taxon>
        <taxon>Leptocardii</taxon>
        <taxon>Amphioxiformes</taxon>
        <taxon>Branchiostomatidae</taxon>
        <taxon>Branchiostoma</taxon>
    </lineage>
</organism>
<evidence type="ECO:0000259" key="2">
    <source>
        <dbReference type="Pfam" id="PF01085"/>
    </source>
</evidence>